<evidence type="ECO:0000256" key="6">
    <source>
        <dbReference type="ARBA" id="ARBA00023136"/>
    </source>
</evidence>
<proteinExistence type="inferred from homology"/>
<evidence type="ECO:0000256" key="1">
    <source>
        <dbReference type="ARBA" id="ARBA00004141"/>
    </source>
</evidence>
<dbReference type="OMA" id="MRENDYH"/>
<evidence type="ECO:0000256" key="4">
    <source>
        <dbReference type="ARBA" id="ARBA00022692"/>
    </source>
</evidence>
<dbReference type="GO" id="GO:0042626">
    <property type="term" value="F:ATPase-coupled transmembrane transporter activity"/>
    <property type="evidence" value="ECO:0007669"/>
    <property type="project" value="TreeGrafter"/>
</dbReference>
<protein>
    <submittedName>
        <fullName evidence="8">ATP-binding cassette sub-family G member 1</fullName>
    </submittedName>
</protein>
<dbReference type="AlphaFoldDB" id="A0A0C2J9B6"/>
<dbReference type="OrthoDB" id="66620at2759"/>
<keyword evidence="4" id="KW-0812">Transmembrane</keyword>
<reference evidence="8 9" key="1">
    <citation type="journal article" date="2014" name="Genome Biol. Evol.">
        <title>The genome of the myxosporean Thelohanellus kitauei shows adaptations to nutrient acquisition within its fish host.</title>
        <authorList>
            <person name="Yang Y."/>
            <person name="Xiong J."/>
            <person name="Zhou Z."/>
            <person name="Huo F."/>
            <person name="Miao W."/>
            <person name="Ran C."/>
            <person name="Liu Y."/>
            <person name="Zhang J."/>
            <person name="Feng J."/>
            <person name="Wang M."/>
            <person name="Wang M."/>
            <person name="Wang L."/>
            <person name="Yao B."/>
        </authorList>
    </citation>
    <scope>NUCLEOTIDE SEQUENCE [LARGE SCALE GENOMIC DNA]</scope>
    <source>
        <strain evidence="8">Wuqing</strain>
    </source>
</reference>
<name>A0A0C2J9B6_THEKT</name>
<accession>A0A0C2J9B6</accession>
<dbReference type="InterPro" id="IPR003439">
    <property type="entry name" value="ABC_transporter-like_ATP-bd"/>
</dbReference>
<organism evidence="8 9">
    <name type="scientific">Thelohanellus kitauei</name>
    <name type="common">Myxosporean</name>
    <dbReference type="NCBI Taxonomy" id="669202"/>
    <lineage>
        <taxon>Eukaryota</taxon>
        <taxon>Metazoa</taxon>
        <taxon>Cnidaria</taxon>
        <taxon>Myxozoa</taxon>
        <taxon>Myxosporea</taxon>
        <taxon>Bivalvulida</taxon>
        <taxon>Platysporina</taxon>
        <taxon>Myxobolidae</taxon>
        <taxon>Thelohanellus</taxon>
    </lineage>
</organism>
<keyword evidence="8" id="KW-0547">Nucleotide-binding</keyword>
<keyword evidence="9" id="KW-1185">Reference proteome</keyword>
<keyword evidence="3" id="KW-0813">Transport</keyword>
<evidence type="ECO:0000256" key="3">
    <source>
        <dbReference type="ARBA" id="ARBA00022448"/>
    </source>
</evidence>
<dbReference type="PANTHER" id="PTHR48041:SF78">
    <property type="entry name" value="ABC TRANSPORTER EXPRESSED IN TRACHEA, ISOFORM A"/>
    <property type="match status" value="1"/>
</dbReference>
<keyword evidence="5" id="KW-1133">Transmembrane helix</keyword>
<dbReference type="InterPro" id="IPR027417">
    <property type="entry name" value="P-loop_NTPase"/>
</dbReference>
<dbReference type="SUPFAM" id="SSF52540">
    <property type="entry name" value="P-loop containing nucleoside triphosphate hydrolases"/>
    <property type="match status" value="1"/>
</dbReference>
<gene>
    <name evidence="8" type="ORF">RF11_16104</name>
</gene>
<dbReference type="EMBL" id="JWZT01003741">
    <property type="protein sequence ID" value="KII65693.1"/>
    <property type="molecule type" value="Genomic_DNA"/>
</dbReference>
<dbReference type="GO" id="GO:0016887">
    <property type="term" value="F:ATP hydrolysis activity"/>
    <property type="evidence" value="ECO:0007669"/>
    <property type="project" value="InterPro"/>
</dbReference>
<comment type="similarity">
    <text evidence="2">Belongs to the ABC transporter superfamily. ABCG family. Eye pigment precursor importer (TC 3.A.1.204) subfamily.</text>
</comment>
<dbReference type="Gene3D" id="3.40.50.300">
    <property type="entry name" value="P-loop containing nucleotide triphosphate hydrolases"/>
    <property type="match status" value="1"/>
</dbReference>
<dbReference type="Proteomes" id="UP000031668">
    <property type="component" value="Unassembled WGS sequence"/>
</dbReference>
<evidence type="ECO:0000256" key="2">
    <source>
        <dbReference type="ARBA" id="ARBA00005814"/>
    </source>
</evidence>
<dbReference type="PANTHER" id="PTHR48041">
    <property type="entry name" value="ABC TRANSPORTER G FAMILY MEMBER 28"/>
    <property type="match status" value="1"/>
</dbReference>
<keyword evidence="8" id="KW-0067">ATP-binding</keyword>
<comment type="caution">
    <text evidence="8">The sequence shown here is derived from an EMBL/GenBank/DDBJ whole genome shotgun (WGS) entry which is preliminary data.</text>
</comment>
<evidence type="ECO:0000256" key="5">
    <source>
        <dbReference type="ARBA" id="ARBA00022989"/>
    </source>
</evidence>
<dbReference type="Pfam" id="PF00005">
    <property type="entry name" value="ABC_tran"/>
    <property type="match status" value="1"/>
</dbReference>
<evidence type="ECO:0000313" key="8">
    <source>
        <dbReference type="EMBL" id="KII65693.1"/>
    </source>
</evidence>
<evidence type="ECO:0000259" key="7">
    <source>
        <dbReference type="Pfam" id="PF00005"/>
    </source>
</evidence>
<feature type="domain" description="ABC transporter" evidence="7">
    <location>
        <begin position="57"/>
        <end position="210"/>
    </location>
</feature>
<dbReference type="GO" id="GO:0005886">
    <property type="term" value="C:plasma membrane"/>
    <property type="evidence" value="ECO:0007669"/>
    <property type="project" value="TreeGrafter"/>
</dbReference>
<comment type="subcellular location">
    <subcellularLocation>
        <location evidence="1">Membrane</location>
        <topology evidence="1">Multi-pass membrane protein</topology>
    </subcellularLocation>
</comment>
<keyword evidence="6" id="KW-0472">Membrane</keyword>
<evidence type="ECO:0000313" key="9">
    <source>
        <dbReference type="Proteomes" id="UP000031668"/>
    </source>
</evidence>
<dbReference type="InterPro" id="IPR050352">
    <property type="entry name" value="ABCG_transporters"/>
</dbReference>
<sequence>MRENDYHKLHNVAEDNATTLNIDHESLLLFTPNMTVKIDFKSIVYKVQVNKKKKAILNEVTGTIFPGELTAIIGPSGCGFYNPGAGKTTLLDVLAGYKRSISSGVILVNDYIRNEEEFRKCCAYIMQEDAMLPNLTVLESMMVSANLRFDPTFESHSEKKERVNEILQHLGLEDVASSYICDLSGGQRKRTSIALELVSNPPVIFLDEPTRFVIDSLVVLIAIQRFSV</sequence>
<dbReference type="GO" id="GO:0005524">
    <property type="term" value="F:ATP binding"/>
    <property type="evidence" value="ECO:0007669"/>
    <property type="project" value="UniProtKB-KW"/>
</dbReference>